<feature type="region of interest" description="Disordered" evidence="1">
    <location>
        <begin position="253"/>
        <end position="288"/>
    </location>
</feature>
<protein>
    <recommendedName>
        <fullName evidence="5">Variable surface protein</fullName>
    </recommendedName>
</protein>
<gene>
    <name evidence="3" type="ORF">PVBG_06226</name>
</gene>
<proteinExistence type="predicted"/>
<name>A0A0J9SK26_PLAV1</name>
<accession>A0A0J9SK26</accession>
<organism evidence="3 4">
    <name type="scientific">Plasmodium vivax (strain Brazil I)</name>
    <dbReference type="NCBI Taxonomy" id="1033975"/>
    <lineage>
        <taxon>Eukaryota</taxon>
        <taxon>Sar</taxon>
        <taxon>Alveolata</taxon>
        <taxon>Apicomplexa</taxon>
        <taxon>Aconoidasida</taxon>
        <taxon>Haemosporida</taxon>
        <taxon>Plasmodiidae</taxon>
        <taxon>Plasmodium</taxon>
        <taxon>Plasmodium (Plasmodium)</taxon>
    </lineage>
</organism>
<evidence type="ECO:0008006" key="5">
    <source>
        <dbReference type="Google" id="ProtNLM"/>
    </source>
</evidence>
<evidence type="ECO:0000256" key="2">
    <source>
        <dbReference type="SAM" id="Phobius"/>
    </source>
</evidence>
<keyword evidence="2" id="KW-0472">Membrane</keyword>
<keyword evidence="2" id="KW-0812">Transmembrane</keyword>
<keyword evidence="2" id="KW-1133">Transmembrane helix</keyword>
<dbReference type="Proteomes" id="UP000053327">
    <property type="component" value="Unassembled WGS sequence"/>
</dbReference>
<evidence type="ECO:0000256" key="1">
    <source>
        <dbReference type="SAM" id="MobiDB-lite"/>
    </source>
</evidence>
<dbReference type="Pfam" id="PF05795">
    <property type="entry name" value="Plasmodium_Vir"/>
    <property type="match status" value="1"/>
</dbReference>
<dbReference type="InterPro" id="IPR008780">
    <property type="entry name" value="Plasmodium_Vir"/>
</dbReference>
<evidence type="ECO:0000313" key="3">
    <source>
        <dbReference type="EMBL" id="KMZ83370.1"/>
    </source>
</evidence>
<dbReference type="OrthoDB" id="10657353at2759"/>
<feature type="transmembrane region" description="Helical" evidence="2">
    <location>
        <begin position="12"/>
        <end position="33"/>
    </location>
</feature>
<evidence type="ECO:0000313" key="4">
    <source>
        <dbReference type="Proteomes" id="UP000053327"/>
    </source>
</evidence>
<reference evidence="3 4" key="1">
    <citation type="submission" date="2011-08" db="EMBL/GenBank/DDBJ databases">
        <title>The Genome Sequence of Plasmodium vivax Brazil I.</title>
        <authorList>
            <consortium name="The Broad Institute Genome Sequencing Platform"/>
            <consortium name="The Broad Institute Genome Sequencing Center for Infectious Disease"/>
            <person name="Neafsey D."/>
            <person name="Carlton J."/>
            <person name="Barnwell J."/>
            <person name="Collins W."/>
            <person name="Escalante A."/>
            <person name="Mullikin J."/>
            <person name="Saul A."/>
            <person name="Guigo R."/>
            <person name="Camara F."/>
            <person name="Young S.K."/>
            <person name="Zeng Q."/>
            <person name="Gargeya S."/>
            <person name="Fitzgerald M."/>
            <person name="Haas B."/>
            <person name="Abouelleil A."/>
            <person name="Alvarado L."/>
            <person name="Arachchi H.M."/>
            <person name="Berlin A."/>
            <person name="Brown A."/>
            <person name="Chapman S.B."/>
            <person name="Chen Z."/>
            <person name="Dunbar C."/>
            <person name="Freedman E."/>
            <person name="Gearin G."/>
            <person name="Gellesch M."/>
            <person name="Goldberg J."/>
            <person name="Griggs A."/>
            <person name="Gujja S."/>
            <person name="Heiman D."/>
            <person name="Howarth C."/>
            <person name="Larson L."/>
            <person name="Lui A."/>
            <person name="MacDonald P.J.P."/>
            <person name="Montmayeur A."/>
            <person name="Murphy C."/>
            <person name="Neiman D."/>
            <person name="Pearson M."/>
            <person name="Priest M."/>
            <person name="Roberts A."/>
            <person name="Saif S."/>
            <person name="Shea T."/>
            <person name="Shenoy N."/>
            <person name="Sisk P."/>
            <person name="Stolte C."/>
            <person name="Sykes S."/>
            <person name="Wortman J."/>
            <person name="Nusbaum C."/>
            <person name="Birren B."/>
        </authorList>
    </citation>
    <scope>NUCLEOTIDE SEQUENCE [LARGE SCALE GENOMIC DNA]</scope>
    <source>
        <strain evidence="3 4">Brazil I</strain>
    </source>
</reference>
<sequence>MFSKTYINELYISFILLLCNDILEYILFLFQYYKYQDYLFYRNIFDAAERNPDKYGVDKNHIIFNAIYSNIKDVFIAKCTKIKGYLTHFYTKDNHKENNRCSYINYFINDEVRKHIYRSKSNTFELFINYIKSDSYLKNNTCISNIKYLENKIYNNMKKLYDLYDKYEAFYRNNHYSADTYWCTDLVDLVKDFNTIVRENDKRISSYLFKELKYIKCFLEKVELIKQKKCTGIEELSSQYRDSEKDTVQCIEQEEPKARSEENEESQTSERYAEERGTETGIPGSDKPRASITLPLSGAMAGMFCLLLYKANNNFIYIFHILKSSSIIHFNELLDLSIIYLLKNIYILFNISIHL</sequence>
<dbReference type="EMBL" id="KQ234919">
    <property type="protein sequence ID" value="KMZ83370.1"/>
    <property type="molecule type" value="Genomic_DNA"/>
</dbReference>
<dbReference type="AlphaFoldDB" id="A0A0J9SK26"/>